<organism evidence="1 2">
    <name type="scientific">Paenibacillus contaminans</name>
    <dbReference type="NCBI Taxonomy" id="450362"/>
    <lineage>
        <taxon>Bacteria</taxon>
        <taxon>Bacillati</taxon>
        <taxon>Bacillota</taxon>
        <taxon>Bacilli</taxon>
        <taxon>Bacillales</taxon>
        <taxon>Paenibacillaceae</taxon>
        <taxon>Paenibacillus</taxon>
    </lineage>
</organism>
<dbReference type="EMBL" id="QMFB01000007">
    <property type="protein sequence ID" value="RAV20724.1"/>
    <property type="molecule type" value="Genomic_DNA"/>
</dbReference>
<dbReference type="SUPFAM" id="SSF53795">
    <property type="entry name" value="PEP carboxykinase-like"/>
    <property type="match status" value="1"/>
</dbReference>
<dbReference type="Proteomes" id="UP000250369">
    <property type="component" value="Unassembled WGS sequence"/>
</dbReference>
<dbReference type="InterPro" id="IPR027417">
    <property type="entry name" value="P-loop_NTPase"/>
</dbReference>
<dbReference type="OrthoDB" id="116421at2"/>
<dbReference type="AlphaFoldDB" id="A0A329MLR3"/>
<accession>A0A329MLR3</accession>
<evidence type="ECO:0008006" key="3">
    <source>
        <dbReference type="Google" id="ProtNLM"/>
    </source>
</evidence>
<protein>
    <recommendedName>
        <fullName evidence="3">SynChlorMet cassette protein ScmC</fullName>
    </recommendedName>
</protein>
<keyword evidence="2" id="KW-1185">Reference proteome</keyword>
<evidence type="ECO:0000313" key="1">
    <source>
        <dbReference type="EMBL" id="RAV20724.1"/>
    </source>
</evidence>
<name>A0A329MLR3_9BACL</name>
<comment type="caution">
    <text evidence="1">The sequence shown here is derived from an EMBL/GenBank/DDBJ whole genome shotgun (WGS) entry which is preliminary data.</text>
</comment>
<evidence type="ECO:0000313" key="2">
    <source>
        <dbReference type="Proteomes" id="UP000250369"/>
    </source>
</evidence>
<gene>
    <name evidence="1" type="ORF">DQG23_14555</name>
</gene>
<dbReference type="Gene3D" id="3.40.50.300">
    <property type="entry name" value="P-loop containing nucleotide triphosphate hydrolases"/>
    <property type="match status" value="1"/>
</dbReference>
<proteinExistence type="predicted"/>
<sequence>MNRASIAGITIDYTGIDGSYLIPRLSAYGSTGSRTDMKLRTIVCDELDEPQGTYVEQVNAATIIRIGAGKFCRYLRDQETGKLAAAFFYNRDYSEVEIRLWKGRKHPLFTLADFEYMYTGFAFCDRLTELGGVVLHGSAIAMNKRGIIFSANSGTGKSTHTQLWKERFGEAVTIVNDDKPAIRFDDGFPHCYGTPWSGKTALNENVRVPLHAIVFIHRAESNRIERLTVKESLFHLTGQIARPYYDSGLGMKTLDRIERLIATVPIYRLHCSISQEAVDAAFNEIMEKAGKLE</sequence>
<reference evidence="1 2" key="1">
    <citation type="journal article" date="2009" name="Int. J. Syst. Evol. Microbiol.">
        <title>Paenibacillus contaminans sp. nov., isolated from a contaminated laboratory plate.</title>
        <authorList>
            <person name="Chou J.H."/>
            <person name="Lee J.H."/>
            <person name="Lin M.C."/>
            <person name="Chang P.S."/>
            <person name="Arun A.B."/>
            <person name="Young C.C."/>
            <person name="Chen W.M."/>
        </authorList>
    </citation>
    <scope>NUCLEOTIDE SEQUENCE [LARGE SCALE GENOMIC DNA]</scope>
    <source>
        <strain evidence="1 2">CKOBP-6</strain>
    </source>
</reference>
<dbReference type="RefSeq" id="WP_113031582.1">
    <property type="nucleotide sequence ID" value="NZ_QMFB01000007.1"/>
</dbReference>